<keyword evidence="7" id="KW-1185">Reference proteome</keyword>
<proteinExistence type="inferred from homology"/>
<dbReference type="FunFam" id="3.40.50.2000:FF:000078">
    <property type="entry name" value="Glycosyltransferase"/>
    <property type="match status" value="1"/>
</dbReference>
<dbReference type="InterPro" id="IPR002213">
    <property type="entry name" value="UDP_glucos_trans"/>
</dbReference>
<protein>
    <recommendedName>
        <fullName evidence="5">Glycosyltransferase</fullName>
        <ecNumber evidence="5">2.4.1.-</ecNumber>
    </recommendedName>
</protein>
<evidence type="ECO:0000256" key="1">
    <source>
        <dbReference type="ARBA" id="ARBA00009995"/>
    </source>
</evidence>
<evidence type="ECO:0000256" key="2">
    <source>
        <dbReference type="ARBA" id="ARBA00022676"/>
    </source>
</evidence>
<dbReference type="PANTHER" id="PTHR11926">
    <property type="entry name" value="GLUCOSYL/GLUCURONOSYL TRANSFERASES"/>
    <property type="match status" value="1"/>
</dbReference>
<dbReference type="InterPro" id="IPR035595">
    <property type="entry name" value="UDP_glycos_trans_CS"/>
</dbReference>
<keyword evidence="3 4" id="KW-0808">Transferase</keyword>
<dbReference type="CDD" id="cd03784">
    <property type="entry name" value="GT1_Gtf-like"/>
    <property type="match status" value="1"/>
</dbReference>
<reference evidence="6" key="1">
    <citation type="submission" date="2022-08" db="EMBL/GenBank/DDBJ databases">
        <authorList>
            <person name="Marques A."/>
        </authorList>
    </citation>
    <scope>NUCLEOTIDE SEQUENCE</scope>
    <source>
        <strain evidence="6">RhyPub2mFocal</strain>
        <tissue evidence="6">Leaves</tissue>
    </source>
</reference>
<comment type="caution">
    <text evidence="6">The sequence shown here is derived from an EMBL/GenBank/DDBJ whole genome shotgun (WGS) entry which is preliminary data.</text>
</comment>
<evidence type="ECO:0000313" key="6">
    <source>
        <dbReference type="EMBL" id="KAJ4745444.1"/>
    </source>
</evidence>
<dbReference type="GO" id="GO:0080044">
    <property type="term" value="F:quercetin 7-O-glucosyltransferase activity"/>
    <property type="evidence" value="ECO:0007669"/>
    <property type="project" value="TreeGrafter"/>
</dbReference>
<dbReference type="EC" id="2.4.1.-" evidence="5"/>
<evidence type="ECO:0000313" key="7">
    <source>
        <dbReference type="Proteomes" id="UP001140206"/>
    </source>
</evidence>
<dbReference type="EMBL" id="JAMFTS010000005">
    <property type="protein sequence ID" value="KAJ4745444.1"/>
    <property type="molecule type" value="Genomic_DNA"/>
</dbReference>
<dbReference type="Pfam" id="PF00201">
    <property type="entry name" value="UDPGT"/>
    <property type="match status" value="1"/>
</dbReference>
<dbReference type="PROSITE" id="PS00375">
    <property type="entry name" value="UDPGT"/>
    <property type="match status" value="1"/>
</dbReference>
<accession>A0AAV8BR71</accession>
<dbReference type="Proteomes" id="UP001140206">
    <property type="component" value="Chromosome 5"/>
</dbReference>
<evidence type="ECO:0000256" key="3">
    <source>
        <dbReference type="ARBA" id="ARBA00022679"/>
    </source>
</evidence>
<dbReference type="GO" id="GO:0080043">
    <property type="term" value="F:quercetin 3-O-glucosyltransferase activity"/>
    <property type="evidence" value="ECO:0007669"/>
    <property type="project" value="TreeGrafter"/>
</dbReference>
<gene>
    <name evidence="6" type="ORF">LUZ62_079849</name>
</gene>
<dbReference type="AlphaFoldDB" id="A0AAV8BR71"/>
<organism evidence="6 7">
    <name type="scientific">Rhynchospora pubera</name>
    <dbReference type="NCBI Taxonomy" id="906938"/>
    <lineage>
        <taxon>Eukaryota</taxon>
        <taxon>Viridiplantae</taxon>
        <taxon>Streptophyta</taxon>
        <taxon>Embryophyta</taxon>
        <taxon>Tracheophyta</taxon>
        <taxon>Spermatophyta</taxon>
        <taxon>Magnoliopsida</taxon>
        <taxon>Liliopsida</taxon>
        <taxon>Poales</taxon>
        <taxon>Cyperaceae</taxon>
        <taxon>Cyperoideae</taxon>
        <taxon>Rhynchosporeae</taxon>
        <taxon>Rhynchospora</taxon>
    </lineage>
</organism>
<evidence type="ECO:0000256" key="5">
    <source>
        <dbReference type="RuleBase" id="RU362057"/>
    </source>
</evidence>
<dbReference type="PANTHER" id="PTHR11926:SF986">
    <property type="entry name" value="UDP-GLYCOSYLTRANSFERASE 84A1"/>
    <property type="match status" value="1"/>
</dbReference>
<keyword evidence="2 4" id="KW-0328">Glycosyltransferase</keyword>
<dbReference type="Gene3D" id="3.40.50.2000">
    <property type="entry name" value="Glycogen Phosphorylase B"/>
    <property type="match status" value="2"/>
</dbReference>
<name>A0AAV8BR71_9POAL</name>
<dbReference type="SUPFAM" id="SSF53756">
    <property type="entry name" value="UDP-Glycosyltransferase/glycogen phosphorylase"/>
    <property type="match status" value="1"/>
</dbReference>
<sequence>MPGSIKMETRHNGQFNVISEPPLPHVLMITFPNQGHVNPMLRLAKRVADKGILVTFTTTSDAGHQIISLFDVVPDDDGVPVGSGRLRFEFLDINWGPTIGVNLDLDERMLHMNTAGPAAFASLIKNQLRAGRPVTYIVNNPFLPWAVNVATDLGIPCAVLWVQSCAVFSTYYQYHHCLGEFPSETNHNNSVCLPGIPTMTPEEIPSFLLPSGPFKPISNAILEQFHIIDKVSKVFVNSYTELEPEVTAAIAKYVHLIPVGPLVEPDNESRSTLRGDLIKAADDCLEWLDIQAPKSVIYISIGSIVSLTKEEMAMMAHELMTSGRPFLWVVRPDCRELLPQGFLEEVKGKGMVVGWSPQNSVLNHSSVCCFLTHCGWNSTLETLTAGVPVIAYPQWGDQVTNAKFLVDIYKVGVKLKAPVERNAVHAAIESVMDGPNAKAIKEHAAKWKEATKMALAKGGSLDRNIQSFVDEVKKRATSGGNGHIQV</sequence>
<comment type="similarity">
    <text evidence="1 4">Belongs to the UDP-glycosyltransferase family.</text>
</comment>
<evidence type="ECO:0000256" key="4">
    <source>
        <dbReference type="RuleBase" id="RU003718"/>
    </source>
</evidence>